<dbReference type="InterPro" id="IPR037401">
    <property type="entry name" value="SnoaL-like"/>
</dbReference>
<reference evidence="2 3" key="1">
    <citation type="journal article" date="2019" name="Environ. Microbiol.">
        <title>Species interactions and distinct microbial communities in high Arctic permafrost affected cryosols are associated with the CH4 and CO2 gas fluxes.</title>
        <authorList>
            <person name="Altshuler I."/>
            <person name="Hamel J."/>
            <person name="Turney S."/>
            <person name="Magnuson E."/>
            <person name="Levesque R."/>
            <person name="Greer C."/>
            <person name="Whyte L.G."/>
        </authorList>
    </citation>
    <scope>NUCLEOTIDE SEQUENCE [LARGE SCALE GENOMIC DNA]</scope>
    <source>
        <strain evidence="2 3">E6.1</strain>
    </source>
</reference>
<proteinExistence type="predicted"/>
<dbReference type="Proteomes" id="UP000319931">
    <property type="component" value="Unassembled WGS sequence"/>
</dbReference>
<comment type="caution">
    <text evidence="2">The sequence shown here is derived from an EMBL/GenBank/DDBJ whole genome shotgun (WGS) entry which is preliminary data.</text>
</comment>
<evidence type="ECO:0000259" key="1">
    <source>
        <dbReference type="Pfam" id="PF12680"/>
    </source>
</evidence>
<gene>
    <name evidence="2" type="ORF">EAH76_12190</name>
</gene>
<sequence length="181" mass="20165">MSSTSEAVGTVNAARAAVRTRVVAIERTPRDAANSSVSRPRWSRLMLATETLFRNHLALSTTDFDAWLELIHDDILLEFPYAKSAGNPTSMQGKAVVSEGVRAFFKQVPDLRFTNPTIYGSADPQQGFATYEVDTIVPATGRRYAQKYIAHFRITEGLLSYIAEYYDPVQLVNAFQLPVLM</sequence>
<feature type="domain" description="SnoaL-like" evidence="1">
    <location>
        <begin position="58"/>
        <end position="159"/>
    </location>
</feature>
<protein>
    <submittedName>
        <fullName evidence="2">Nuclear transport factor 2 family protein</fullName>
    </submittedName>
</protein>
<dbReference type="OrthoDB" id="117900at2"/>
<evidence type="ECO:0000313" key="3">
    <source>
        <dbReference type="Proteomes" id="UP000319931"/>
    </source>
</evidence>
<dbReference type="SUPFAM" id="SSF54427">
    <property type="entry name" value="NTF2-like"/>
    <property type="match status" value="1"/>
</dbReference>
<dbReference type="AlphaFoldDB" id="A0A502FT98"/>
<dbReference type="InterPro" id="IPR032710">
    <property type="entry name" value="NTF2-like_dom_sf"/>
</dbReference>
<keyword evidence="3" id="KW-1185">Reference proteome</keyword>
<evidence type="ECO:0000313" key="2">
    <source>
        <dbReference type="EMBL" id="TPG52641.1"/>
    </source>
</evidence>
<accession>A0A502FT98</accession>
<dbReference type="Gene3D" id="3.10.450.50">
    <property type="match status" value="1"/>
</dbReference>
<dbReference type="Pfam" id="PF12680">
    <property type="entry name" value="SnoaL_2"/>
    <property type="match status" value="1"/>
</dbReference>
<name>A0A502FT98_9SPHN</name>
<organism evidence="2 3">
    <name type="scientific">Sphingomonas glacialis</name>
    <dbReference type="NCBI Taxonomy" id="658225"/>
    <lineage>
        <taxon>Bacteria</taxon>
        <taxon>Pseudomonadati</taxon>
        <taxon>Pseudomonadota</taxon>
        <taxon>Alphaproteobacteria</taxon>
        <taxon>Sphingomonadales</taxon>
        <taxon>Sphingomonadaceae</taxon>
        <taxon>Sphingomonas</taxon>
    </lineage>
</organism>
<dbReference type="EMBL" id="RCZC01000003">
    <property type="protein sequence ID" value="TPG52641.1"/>
    <property type="molecule type" value="Genomic_DNA"/>
</dbReference>